<evidence type="ECO:0000313" key="1">
    <source>
        <dbReference type="EMBL" id="KXS93870.1"/>
    </source>
</evidence>
<dbReference type="AlphaFoldDB" id="A0A139GUK6"/>
<reference evidence="1 2" key="1">
    <citation type="submission" date="2015-07" db="EMBL/GenBank/DDBJ databases">
        <title>Comparative genomics of the Sigatoka disease complex on banana suggests a link between parallel evolutionary changes in Pseudocercospora fijiensis and Pseudocercospora eumusae and increased virulence on the banana host.</title>
        <authorList>
            <person name="Chang T.-C."/>
            <person name="Salvucci A."/>
            <person name="Crous P.W."/>
            <person name="Stergiopoulos I."/>
        </authorList>
    </citation>
    <scope>NUCLEOTIDE SEQUENCE [LARGE SCALE GENOMIC DNA]</scope>
    <source>
        <strain evidence="1 2">CBS 116634</strain>
    </source>
</reference>
<comment type="caution">
    <text evidence="1">The sequence shown here is derived from an EMBL/GenBank/DDBJ whole genome shotgun (WGS) entry which is preliminary data.</text>
</comment>
<organism evidence="1 2">
    <name type="scientific">Pseudocercospora musae</name>
    <dbReference type="NCBI Taxonomy" id="113226"/>
    <lineage>
        <taxon>Eukaryota</taxon>
        <taxon>Fungi</taxon>
        <taxon>Dikarya</taxon>
        <taxon>Ascomycota</taxon>
        <taxon>Pezizomycotina</taxon>
        <taxon>Dothideomycetes</taxon>
        <taxon>Dothideomycetidae</taxon>
        <taxon>Mycosphaerellales</taxon>
        <taxon>Mycosphaerellaceae</taxon>
        <taxon>Pseudocercospora</taxon>
    </lineage>
</organism>
<evidence type="ECO:0000313" key="2">
    <source>
        <dbReference type="Proteomes" id="UP000073492"/>
    </source>
</evidence>
<dbReference type="EMBL" id="LFZO01001074">
    <property type="protein sequence ID" value="KXS93870.1"/>
    <property type="molecule type" value="Genomic_DNA"/>
</dbReference>
<gene>
    <name evidence="1" type="ORF">AC579_4606</name>
</gene>
<accession>A0A139GUK6</accession>
<sequence>MSIGTIVFLHLVPGPADIHACSVHNIDPNNHHDLSLTSWHLPVHWEIWLEDSIVQRQVGPDRSLPQPRMIQVGPDVVKEIFGSHSRARTRSLVWTLSRIWMEIASDGRMFQRQHVHYEGVSEALSTLLACKARVWNAIQSLALVPGNSEKRNESQ</sequence>
<dbReference type="Proteomes" id="UP000073492">
    <property type="component" value="Unassembled WGS sequence"/>
</dbReference>
<keyword evidence="2" id="KW-1185">Reference proteome</keyword>
<proteinExistence type="predicted"/>
<protein>
    <submittedName>
        <fullName evidence="1">Uncharacterized protein</fullName>
    </submittedName>
</protein>
<name>A0A139GUK6_9PEZI</name>